<dbReference type="InterPro" id="IPR012340">
    <property type="entry name" value="NA-bd_OB-fold"/>
</dbReference>
<reference evidence="1 2" key="1">
    <citation type="submission" date="2017-12" db="EMBL/GenBank/DDBJ databases">
        <title>Phylogenetic diversity of female urinary microbiome.</title>
        <authorList>
            <person name="Thomas-White K."/>
            <person name="Wolfe A.J."/>
        </authorList>
    </citation>
    <scope>NUCLEOTIDE SEQUENCE [LARGE SCALE GENOMIC DNA]</scope>
    <source>
        <strain evidence="1 2">UMB0250</strain>
    </source>
</reference>
<evidence type="ECO:0000313" key="2">
    <source>
        <dbReference type="Proteomes" id="UP000234545"/>
    </source>
</evidence>
<sequence length="124" mass="13648">MSYIVRAGNLAGPVKLTVNDDGTHHGRATVIVNDRAKDPETGKWKTVATTAYYLRVQGQAAVKLKDFQELNGNAAIIFSGTYRARDYTSQDGQERVAHDVWVDHIGADIALQELHISTHNSTNN</sequence>
<organism evidence="1 2">
    <name type="scientific">Schaalia turicensis</name>
    <dbReference type="NCBI Taxonomy" id="131111"/>
    <lineage>
        <taxon>Bacteria</taxon>
        <taxon>Bacillati</taxon>
        <taxon>Actinomycetota</taxon>
        <taxon>Actinomycetes</taxon>
        <taxon>Actinomycetales</taxon>
        <taxon>Actinomycetaceae</taxon>
        <taxon>Schaalia</taxon>
    </lineage>
</organism>
<dbReference type="Proteomes" id="UP000234545">
    <property type="component" value="Unassembled WGS sequence"/>
</dbReference>
<evidence type="ECO:0008006" key="3">
    <source>
        <dbReference type="Google" id="ProtNLM"/>
    </source>
</evidence>
<dbReference type="Gene3D" id="2.40.50.140">
    <property type="entry name" value="Nucleic acid-binding proteins"/>
    <property type="match status" value="1"/>
</dbReference>
<dbReference type="GO" id="GO:0003697">
    <property type="term" value="F:single-stranded DNA binding"/>
    <property type="evidence" value="ECO:0007669"/>
    <property type="project" value="InterPro"/>
</dbReference>
<name>A0A2I1I384_9ACTO</name>
<accession>A0A2I1I384</accession>
<comment type="caution">
    <text evidence="1">The sequence shown here is derived from an EMBL/GenBank/DDBJ whole genome shotgun (WGS) entry which is preliminary data.</text>
</comment>
<evidence type="ECO:0000313" key="1">
    <source>
        <dbReference type="EMBL" id="PKY65585.1"/>
    </source>
</evidence>
<dbReference type="EMBL" id="PKKJ01000022">
    <property type="protein sequence ID" value="PKY65585.1"/>
    <property type="molecule type" value="Genomic_DNA"/>
</dbReference>
<dbReference type="AlphaFoldDB" id="A0A2I1I384"/>
<gene>
    <name evidence="1" type="ORF">CYJ25_08825</name>
</gene>
<proteinExistence type="predicted"/>
<dbReference type="RefSeq" id="WP_101628770.1">
    <property type="nucleotide sequence ID" value="NZ_JBCOMK010000066.1"/>
</dbReference>
<dbReference type="OrthoDB" id="3268079at2"/>
<protein>
    <recommendedName>
        <fullName evidence="3">Single-stranded DNA-binding protein</fullName>
    </recommendedName>
</protein>
<dbReference type="SUPFAM" id="SSF50249">
    <property type="entry name" value="Nucleic acid-binding proteins"/>
    <property type="match status" value="1"/>
</dbReference>